<dbReference type="RefSeq" id="WP_013569212.1">
    <property type="nucleotide sequence ID" value="NC_014963.1"/>
</dbReference>
<dbReference type="HOGENOM" id="CLU_657041_0_0_0"/>
<protein>
    <submittedName>
        <fullName evidence="1">Uncharacterized protein</fullName>
    </submittedName>
</protein>
<dbReference type="eggNOG" id="ENOG502ZA0T">
    <property type="taxonomic scope" value="Bacteria"/>
</dbReference>
<sequence length="402" mass="45085">MAETTPKRPRLAAVVTAYKRMLHPQHIVDRFLEGYGVNGAYHHPEMDLVSLYVDQRDGEGDLTQERSGRHPHLRIATSIEDALTLGTGKLAVDGVVVVGEHGNYPLSPEGITMHPHYEFFEKITAVFRASGRAVPYFNDKELSWKWDWCKKMVAVSKELNFPFQGGSSLAVTWRVPSVEFPTGATVKEAISIGYGGMGSYDFHGLETLQCMVERRKGGESGVEWLQTYRSDNFWKAYESNVWSQKLVKAALSRSATLRSAVPTFTDMLPTIEQMKTIVPNPVAYHYQHRDGLKSTMLLLGGMVRDFTFAAEIEGQAKPFSTQMYLPMPDGRTTLASFFTPLVYNAEKMFLTGKTQYPVERTLLTSGLLIAGVESEAKGKRIETPELAAVTYQPYPESSYWRS</sequence>
<evidence type="ECO:0000313" key="2">
    <source>
        <dbReference type="Proteomes" id="UP000006844"/>
    </source>
</evidence>
<reference evidence="1 2" key="1">
    <citation type="journal article" date="2012" name="Stand. Genomic Sci.">
        <title>Complete genome sequence of Terriglobus saanensis type strain SP1PR4(T), an Acidobacteria from tundra soil.</title>
        <authorList>
            <person name="Rawat S.R."/>
            <person name="Mannisto M.K."/>
            <person name="Starovoytov V."/>
            <person name="Goodwin L."/>
            <person name="Nolan M."/>
            <person name="Hauser L."/>
            <person name="Land M."/>
            <person name="Davenport K.W."/>
            <person name="Woyke T."/>
            <person name="Haggblom M.M."/>
        </authorList>
    </citation>
    <scope>NUCLEOTIDE SEQUENCE</scope>
    <source>
        <strain evidence="2">ATCC BAA-1853 / DSM 23119 / SP1PR4</strain>
    </source>
</reference>
<dbReference type="EMBL" id="CP002467">
    <property type="protein sequence ID" value="ADV83479.1"/>
    <property type="molecule type" value="Genomic_DNA"/>
</dbReference>
<dbReference type="Proteomes" id="UP000006844">
    <property type="component" value="Chromosome"/>
</dbReference>
<dbReference type="KEGG" id="tsa:AciPR4_2705"/>
<proteinExistence type="predicted"/>
<dbReference type="AlphaFoldDB" id="E8V1Z1"/>
<dbReference type="STRING" id="401053.AciPR4_2705"/>
<dbReference type="OrthoDB" id="106454at2"/>
<keyword evidence="2" id="KW-1185">Reference proteome</keyword>
<accession>E8V1Z1</accession>
<organism evidence="1 2">
    <name type="scientific">Terriglobus saanensis (strain ATCC BAA-1853 / DSM 23119 / SP1PR4)</name>
    <dbReference type="NCBI Taxonomy" id="401053"/>
    <lineage>
        <taxon>Bacteria</taxon>
        <taxon>Pseudomonadati</taxon>
        <taxon>Acidobacteriota</taxon>
        <taxon>Terriglobia</taxon>
        <taxon>Terriglobales</taxon>
        <taxon>Acidobacteriaceae</taxon>
        <taxon>Terriglobus</taxon>
    </lineage>
</organism>
<name>E8V1Z1_TERSS</name>
<evidence type="ECO:0000313" key="1">
    <source>
        <dbReference type="EMBL" id="ADV83479.1"/>
    </source>
</evidence>
<gene>
    <name evidence="1" type="ordered locus">AciPR4_2705</name>
</gene>